<dbReference type="PANTHER" id="PTHR45711">
    <property type="entry name" value="CHLORIDE CHANNEL PROTEIN"/>
    <property type="match status" value="1"/>
</dbReference>
<sequence>MHMFNSPDDDAAERGPLSMNKSDSDLRGTFQRGLTSPTSWRRQRLLNIGATGPPLPDREANEATSLSASTPNLRGYGTLPSRRRPGRRDRRTRPSLPKLATAPASPSDATAPVWTPFLRSSLFLTPRNKTLSTYDPLPRSSESDQDDYFPDASFREEKLNGIRVWYSSFTSVDWLHDAIKESSRLFRLRTRKSLRGRLRSNIDSLIDWIVVSIIGFLTAVIAFLIVRSEKWLFDLKEGRCLDGWWNSRLFCSDWQEWSEAFDSGNDGQAPSRWFKPGSWATEYIIYAMIALCLAAFSSLLTILLTASPSFISDKDSGVLSPEFEPNDKSNVPAPKRKVLYFAAGSGIPEVKTILSGFVIHGYLGGRTLFTKSVGLALSVASGLSLGKEGPLVHIACCIGNIVSRYFPKYETNEGKRREVLSSAAAAGVAVAFGAPIGGVLFSLEEVSYYFPPKVMWQSFFCAMIAAITLKFLDPLGTGKLVLFQVTYDKDWHAFELAFFLLLGVFGGIYGAYFSKLNIRWSQYVRNGTWLKSHPVAEVLLVTLVTTLLCFLNPFTRKGGTELVYDLFSECGSDDDWHEGLCPRDPVALAGPIAKSIAVALLVKGTLTIVTFGIKLPAGIFIPTLGVGACFGRILGIGVQYLQLTRPDLGMFKACNGDKNCVIPGLYAMVGAAATLSGVTRTTVSLAVIMFELTDTLTYAVPVMLSILAAKTVADALEPKGIYDLVIVLAQLPYLDAKREYLWGNLLVSDMTDKNVGVIRLDESNTVKNLRDKLREALTAGYADSGFPILRPDFQGMRVAGYIGFSELEHALAIVADDADAICYFNTAAEIASRGAVSAGSSFTESAPAVSSDPLDFTMYTDQVPLMVQTNSPPELVQQLFAKLGTKCVIVTDPNGYYEGVIEKNAWIAFVNDMEAH</sequence>
<dbReference type="InterPro" id="IPR001807">
    <property type="entry name" value="ClC"/>
</dbReference>
<comment type="caution">
    <text evidence="10">The sequence shown here is derived from an EMBL/GenBank/DDBJ whole genome shotgun (WGS) entry which is preliminary data.</text>
</comment>
<feature type="compositionally biased region" description="Polar residues" evidence="8">
    <location>
        <begin position="62"/>
        <end position="72"/>
    </location>
</feature>
<dbReference type="PRINTS" id="PR00762">
    <property type="entry name" value="CLCHANNEL"/>
</dbReference>
<comment type="subcellular location">
    <subcellularLocation>
        <location evidence="1">Membrane</location>
        <topology evidence="1">Multi-pass membrane protein</topology>
    </subcellularLocation>
</comment>
<proteinExistence type="predicted"/>
<dbReference type="PANTHER" id="PTHR45711:SF6">
    <property type="entry name" value="CHLORIDE CHANNEL PROTEIN"/>
    <property type="match status" value="1"/>
</dbReference>
<protein>
    <submittedName>
        <fullName evidence="10">Clc channel</fullName>
    </submittedName>
</protein>
<name>A0A9Q5N5B1_SANBA</name>
<feature type="transmembrane region" description="Helical" evidence="9">
    <location>
        <begin position="454"/>
        <end position="472"/>
    </location>
</feature>
<dbReference type="OrthoDB" id="431497at2759"/>
<dbReference type="GO" id="GO:0005247">
    <property type="term" value="F:voltage-gated chloride channel activity"/>
    <property type="evidence" value="ECO:0007669"/>
    <property type="project" value="TreeGrafter"/>
</dbReference>
<dbReference type="EMBL" id="LNZH02000178">
    <property type="protein sequence ID" value="OCB88457.1"/>
    <property type="molecule type" value="Genomic_DNA"/>
</dbReference>
<evidence type="ECO:0000256" key="1">
    <source>
        <dbReference type="ARBA" id="ARBA00004141"/>
    </source>
</evidence>
<evidence type="ECO:0000256" key="4">
    <source>
        <dbReference type="ARBA" id="ARBA00022989"/>
    </source>
</evidence>
<dbReference type="AlphaFoldDB" id="A0A9Q5N5B1"/>
<dbReference type="InterPro" id="IPR014743">
    <property type="entry name" value="Cl-channel_core"/>
</dbReference>
<keyword evidence="4 9" id="KW-1133">Transmembrane helix</keyword>
<feature type="compositionally biased region" description="Low complexity" evidence="8">
    <location>
        <begin position="94"/>
        <end position="110"/>
    </location>
</feature>
<feature type="transmembrane region" description="Helical" evidence="9">
    <location>
        <begin position="493"/>
        <end position="512"/>
    </location>
</feature>
<dbReference type="CDD" id="cd03684">
    <property type="entry name" value="ClC_3_like"/>
    <property type="match status" value="1"/>
</dbReference>
<evidence type="ECO:0000256" key="3">
    <source>
        <dbReference type="ARBA" id="ARBA00022692"/>
    </source>
</evidence>
<feature type="transmembrane region" description="Helical" evidence="9">
    <location>
        <begin position="205"/>
        <end position="226"/>
    </location>
</feature>
<keyword evidence="11" id="KW-1185">Reference proteome</keyword>
<dbReference type="SUPFAM" id="SSF81340">
    <property type="entry name" value="Clc chloride channel"/>
    <property type="match status" value="1"/>
</dbReference>
<evidence type="ECO:0000256" key="9">
    <source>
        <dbReference type="SAM" id="Phobius"/>
    </source>
</evidence>
<feature type="transmembrane region" description="Helical" evidence="9">
    <location>
        <begin position="283"/>
        <end position="304"/>
    </location>
</feature>
<accession>A0A9Q5N5B1</accession>
<keyword evidence="2" id="KW-0813">Transport</keyword>
<feature type="transmembrane region" description="Helical" evidence="9">
    <location>
        <begin position="592"/>
        <end position="613"/>
    </location>
</feature>
<dbReference type="GO" id="GO:0005769">
    <property type="term" value="C:early endosome"/>
    <property type="evidence" value="ECO:0007669"/>
    <property type="project" value="TreeGrafter"/>
</dbReference>
<dbReference type="InterPro" id="IPR046342">
    <property type="entry name" value="CBS_dom_sf"/>
</dbReference>
<dbReference type="SUPFAM" id="SSF54631">
    <property type="entry name" value="CBS-domain pair"/>
    <property type="match status" value="1"/>
</dbReference>
<evidence type="ECO:0000256" key="2">
    <source>
        <dbReference type="ARBA" id="ARBA00022448"/>
    </source>
</evidence>
<feature type="transmembrane region" description="Helical" evidence="9">
    <location>
        <begin position="532"/>
        <end position="551"/>
    </location>
</feature>
<feature type="transmembrane region" description="Helical" evidence="9">
    <location>
        <begin position="619"/>
        <end position="641"/>
    </location>
</feature>
<gene>
    <name evidence="10" type="ORF">A7U60_g4365</name>
</gene>
<dbReference type="Gene3D" id="1.10.3080.10">
    <property type="entry name" value="Clc chloride channel"/>
    <property type="match status" value="1"/>
</dbReference>
<feature type="transmembrane region" description="Helical" evidence="9">
    <location>
        <begin position="419"/>
        <end position="442"/>
    </location>
</feature>
<feature type="region of interest" description="Disordered" evidence="8">
    <location>
        <begin position="1"/>
        <end position="110"/>
    </location>
</feature>
<evidence type="ECO:0000256" key="8">
    <source>
        <dbReference type="SAM" id="MobiDB-lite"/>
    </source>
</evidence>
<evidence type="ECO:0000256" key="7">
    <source>
        <dbReference type="ARBA" id="ARBA00023214"/>
    </source>
</evidence>
<evidence type="ECO:0000313" key="10">
    <source>
        <dbReference type="EMBL" id="OCB88457.1"/>
    </source>
</evidence>
<keyword evidence="3 9" id="KW-0812">Transmembrane</keyword>
<dbReference type="Pfam" id="PF00654">
    <property type="entry name" value="Voltage_CLC"/>
    <property type="match status" value="1"/>
</dbReference>
<reference evidence="10" key="1">
    <citation type="submission" date="2016-06" db="EMBL/GenBank/DDBJ databases">
        <title>Draft Genome sequence of the fungus Inonotus baumii.</title>
        <authorList>
            <person name="Zhu H."/>
            <person name="Lin W."/>
        </authorList>
    </citation>
    <scope>NUCLEOTIDE SEQUENCE</scope>
    <source>
        <strain evidence="10">821</strain>
    </source>
</reference>
<keyword evidence="6 9" id="KW-0472">Membrane</keyword>
<dbReference type="FunFam" id="1.10.3080.10:FF:000013">
    <property type="entry name" value="Voltage-gated chloride channel (ClcA)"/>
    <property type="match status" value="1"/>
</dbReference>
<evidence type="ECO:0000313" key="11">
    <source>
        <dbReference type="Proteomes" id="UP000757232"/>
    </source>
</evidence>
<dbReference type="GO" id="GO:0005794">
    <property type="term" value="C:Golgi apparatus"/>
    <property type="evidence" value="ECO:0007669"/>
    <property type="project" value="TreeGrafter"/>
</dbReference>
<dbReference type="Proteomes" id="UP000757232">
    <property type="component" value="Unassembled WGS sequence"/>
</dbReference>
<feature type="compositionally biased region" description="Basic residues" evidence="8">
    <location>
        <begin position="81"/>
        <end position="93"/>
    </location>
</feature>
<dbReference type="GO" id="GO:0005886">
    <property type="term" value="C:plasma membrane"/>
    <property type="evidence" value="ECO:0007669"/>
    <property type="project" value="TreeGrafter"/>
</dbReference>
<evidence type="ECO:0000256" key="5">
    <source>
        <dbReference type="ARBA" id="ARBA00023065"/>
    </source>
</evidence>
<organism evidence="10 11">
    <name type="scientific">Sanghuangporus baumii</name>
    <name type="common">Phellinus baumii</name>
    <dbReference type="NCBI Taxonomy" id="108892"/>
    <lineage>
        <taxon>Eukaryota</taxon>
        <taxon>Fungi</taxon>
        <taxon>Dikarya</taxon>
        <taxon>Basidiomycota</taxon>
        <taxon>Agaricomycotina</taxon>
        <taxon>Agaricomycetes</taxon>
        <taxon>Hymenochaetales</taxon>
        <taxon>Hymenochaetaceae</taxon>
        <taxon>Sanghuangporus</taxon>
    </lineage>
</organism>
<evidence type="ECO:0000256" key="6">
    <source>
        <dbReference type="ARBA" id="ARBA00023136"/>
    </source>
</evidence>
<keyword evidence="7" id="KW-0868">Chloride</keyword>
<keyword evidence="5" id="KW-0406">Ion transport</keyword>